<keyword evidence="2" id="KW-0472">Membrane</keyword>
<gene>
    <name evidence="3" type="ORF">Y900_015855</name>
</gene>
<dbReference type="Proteomes" id="UP000022835">
    <property type="component" value="Unassembled WGS sequence"/>
</dbReference>
<dbReference type="SUPFAM" id="SSF54427">
    <property type="entry name" value="NTF2-like"/>
    <property type="match status" value="1"/>
</dbReference>
<evidence type="ECO:0000256" key="1">
    <source>
        <dbReference type="SAM" id="MobiDB-lite"/>
    </source>
</evidence>
<feature type="region of interest" description="Disordered" evidence="1">
    <location>
        <begin position="76"/>
        <end position="96"/>
    </location>
</feature>
<dbReference type="Gene3D" id="3.10.450.50">
    <property type="match status" value="1"/>
</dbReference>
<accession>A0A064CJ74</accession>
<evidence type="ECO:0000256" key="2">
    <source>
        <dbReference type="SAM" id="Phobius"/>
    </source>
</evidence>
<dbReference type="STRING" id="1440774.Y900_015855"/>
<comment type="caution">
    <text evidence="3">The sequence shown here is derived from an EMBL/GenBank/DDBJ whole genome shotgun (WGS) entry which is preliminary data.</text>
</comment>
<feature type="compositionally biased region" description="Pro residues" evidence="1">
    <location>
        <begin position="80"/>
        <end position="95"/>
    </location>
</feature>
<proteinExistence type="predicted"/>
<dbReference type="OrthoDB" id="4485830at2"/>
<keyword evidence="4" id="KW-1185">Reference proteome</keyword>
<reference evidence="3" key="1">
    <citation type="submission" date="2014-05" db="EMBL/GenBank/DDBJ databases">
        <title>Genome sequence of Mycobacterium aromaticivorans strain JS19b1T (= DSM 45407T).</title>
        <authorList>
            <person name="Kwak Y."/>
            <person name="Park G.-S."/>
            <person name="Li Q.X."/>
            <person name="Lee S.-E."/>
            <person name="Shin J.-H."/>
        </authorList>
    </citation>
    <scope>NUCLEOTIDE SEQUENCE [LARGE SCALE GENOMIC DNA]</scope>
    <source>
        <strain evidence="3">JS19b1</strain>
    </source>
</reference>
<dbReference type="InterPro" id="IPR032710">
    <property type="entry name" value="NTF2-like_dom_sf"/>
</dbReference>
<protein>
    <submittedName>
        <fullName evidence="3">Uncharacterized protein</fullName>
    </submittedName>
</protein>
<dbReference type="AlphaFoldDB" id="A0A064CJ74"/>
<organism evidence="3 4">
    <name type="scientific">Mycolicibacterium aromaticivorans JS19b1 = JCM 16368</name>
    <dbReference type="NCBI Taxonomy" id="1440774"/>
    <lineage>
        <taxon>Bacteria</taxon>
        <taxon>Bacillati</taxon>
        <taxon>Actinomycetota</taxon>
        <taxon>Actinomycetes</taxon>
        <taxon>Mycobacteriales</taxon>
        <taxon>Mycobacteriaceae</taxon>
        <taxon>Mycolicibacterium</taxon>
    </lineage>
</organism>
<keyword evidence="2" id="KW-0812">Transmembrane</keyword>
<name>A0A064CJ74_9MYCO</name>
<evidence type="ECO:0000313" key="3">
    <source>
        <dbReference type="EMBL" id="KDF00376.1"/>
    </source>
</evidence>
<sequence length="243" mass="26216">MSNPSGPDHDEVTGPVAPAGDEQAPQETDPATEVFRATEPPAERRFTAPGFDAGSTQIIHREPDPETEIFSTPTEVFPASGPPRTGPQAIPPRPPATRRRSWAFVLAVIAVIAALAAIAVLVTVLLTRNDSAKASQENMVRATIQNFDTAVQNGDLAALRGITCGQTRDSYVKYDDAAWSDTHARVAAARQYPVVASIDEIVVNGDHAEANVTSFMAFDPSTRSTRSFDLQFRDNQWKICQAS</sequence>
<evidence type="ECO:0000313" key="4">
    <source>
        <dbReference type="Proteomes" id="UP000022835"/>
    </source>
</evidence>
<dbReference type="EMBL" id="JALN02000001">
    <property type="protein sequence ID" value="KDF00376.1"/>
    <property type="molecule type" value="Genomic_DNA"/>
</dbReference>
<feature type="region of interest" description="Disordered" evidence="1">
    <location>
        <begin position="1"/>
        <end position="56"/>
    </location>
</feature>
<dbReference type="RefSeq" id="WP_036343008.1">
    <property type="nucleotide sequence ID" value="NZ_JALN02000001.1"/>
</dbReference>
<keyword evidence="2" id="KW-1133">Transmembrane helix</keyword>
<dbReference type="eggNOG" id="COG3115">
    <property type="taxonomic scope" value="Bacteria"/>
</dbReference>
<feature type="transmembrane region" description="Helical" evidence="2">
    <location>
        <begin position="102"/>
        <end position="126"/>
    </location>
</feature>